<comment type="caution">
    <text evidence="3">The sequence shown here is derived from an EMBL/GenBank/DDBJ whole genome shotgun (WGS) entry which is preliminary data.</text>
</comment>
<feature type="compositionally biased region" description="Polar residues" evidence="1">
    <location>
        <begin position="785"/>
        <end position="808"/>
    </location>
</feature>
<evidence type="ECO:0000313" key="3">
    <source>
        <dbReference type="EMBL" id="KAG5450489.1"/>
    </source>
</evidence>
<dbReference type="Proteomes" id="UP000286415">
    <property type="component" value="Unassembled WGS sequence"/>
</dbReference>
<feature type="compositionally biased region" description="Basic and acidic residues" evidence="1">
    <location>
        <begin position="429"/>
        <end position="438"/>
    </location>
</feature>
<evidence type="ECO:0000256" key="2">
    <source>
        <dbReference type="SAM" id="Phobius"/>
    </source>
</evidence>
<feature type="compositionally biased region" description="Polar residues" evidence="1">
    <location>
        <begin position="738"/>
        <end position="759"/>
    </location>
</feature>
<evidence type="ECO:0000256" key="1">
    <source>
        <dbReference type="SAM" id="MobiDB-lite"/>
    </source>
</evidence>
<feature type="compositionally biased region" description="Polar residues" evidence="1">
    <location>
        <begin position="652"/>
        <end position="670"/>
    </location>
</feature>
<protein>
    <recommendedName>
        <fullName evidence="5">Serine-rich repeat protein</fullName>
    </recommendedName>
</protein>
<keyword evidence="2" id="KW-0812">Transmembrane</keyword>
<feature type="region of interest" description="Disordered" evidence="1">
    <location>
        <begin position="405"/>
        <end position="465"/>
    </location>
</feature>
<keyword evidence="2" id="KW-0472">Membrane</keyword>
<dbReference type="OrthoDB" id="6277701at2759"/>
<evidence type="ECO:0000313" key="4">
    <source>
        <dbReference type="Proteomes" id="UP000286415"/>
    </source>
</evidence>
<name>A0A8T1MN92_CLOSI</name>
<reference evidence="3 4" key="1">
    <citation type="journal article" date="2018" name="Biotechnol. Adv.">
        <title>Improved genomic resources and new bioinformatic workflow for the carcinogenic parasite Clonorchis sinensis: Biotechnological implications.</title>
        <authorList>
            <person name="Wang D."/>
            <person name="Korhonen P.K."/>
            <person name="Gasser R.B."/>
            <person name="Young N.D."/>
        </authorList>
    </citation>
    <scope>NUCLEOTIDE SEQUENCE [LARGE SCALE GENOMIC DNA]</scope>
    <source>
        <strain evidence="3">Cs-k2</strain>
    </source>
</reference>
<evidence type="ECO:0008006" key="5">
    <source>
        <dbReference type="Google" id="ProtNLM"/>
    </source>
</evidence>
<feature type="compositionally biased region" description="Polar residues" evidence="1">
    <location>
        <begin position="439"/>
        <end position="458"/>
    </location>
</feature>
<keyword evidence="4" id="KW-1185">Reference proteome</keyword>
<sequence>MACGAYHHAIIISPCVYARHLFAENVATDTTFWKYEDAARHLATQLMSKYSNLAVLGYQTSGRVPSDVWSDPNRLNAYFFSQASRIILLVPSDAEEHVNSFSRTCLAPLLTCPKEEGGRPEWHSRFVAAVIGNTRVPNQLAPGVPFIDVVRFREIGWVRDVTGMMLLQRAIKDFWVPSQSITDDQLSYPPWKTQSTQFEGYSLCETIETSFWLGTSTHVTGQIDINELDNAFSKGIDSPYPNGRAIRSRSGRRSKSRSQSRSRHTSSSGYRSLEPEFEAEQIDERLLDTRITHIVQATKPVVLTELVTKDLIVNGSVCPQPDVINESNGIPSSPDNATSQLMAELDSEQTDSQLSTNGTVKTEVTVVRKVAVDEQDSAQITHSAAAQPHSPATVLDAAGPCDWLPFESMDGSKEGTGSAVSSKDITIGSEEKEPKDQSESTALLRTQNLSEKVTQASIPSPRIPLTVEDGMSYQATDSAPLSHPSETIHSALKVQSEAEKSLTAKVTEVNKSLSVDGTDNTLPDESIPFIDSGTEEEQIIEPSAWKTVEHTQPRELESLSIPLSSEQNRSEPTKTASYWSVTRTKPPESPIFRKQIIWPKLSEPLNVEVPVELNEAIHLTPPRATVETSPRFTPFPSSERSQKSYITVERLTSGSTRTTPQTRNIETDPTLTAGFPSRKATPVKSVHSTAFHEDEADEQSVRKRTQSAGPKGASYMKKTITREEFFTESVKIERRTRPNGTMDSADSTVSMRSSPNRSNQRVEKDSRESVSEEIRSHSVRLVSPGRQTPSAEGTTSESQSSPCGPQQSKTERNSNRIFYVRSSKPSMGDSTDLTTSEEAERARSVEPQKTFTRTICPNRAPILRSAGHSLPPSPHLARRQIVKLYPSPWLYPPEGTVADAYSQIRAPLASGYMTGEGISCYAFSGTRYRKNKLEIPKLFLCKDAAVWTGPDSAETFRFELLHALPAESSHPEQECKLITPKRTKPEQEEAVREKSVKFQQAVPKLPETRIDKKRAVVWKISGTYIVSCLVAFLSVIVMFFWLYHKSGASLEAEFYSFWSSWTSNFMSKRSQQD</sequence>
<organism evidence="3 4">
    <name type="scientific">Clonorchis sinensis</name>
    <name type="common">Chinese liver fluke</name>
    <dbReference type="NCBI Taxonomy" id="79923"/>
    <lineage>
        <taxon>Eukaryota</taxon>
        <taxon>Metazoa</taxon>
        <taxon>Spiralia</taxon>
        <taxon>Lophotrochozoa</taxon>
        <taxon>Platyhelminthes</taxon>
        <taxon>Trematoda</taxon>
        <taxon>Digenea</taxon>
        <taxon>Opisthorchiida</taxon>
        <taxon>Opisthorchiata</taxon>
        <taxon>Opisthorchiidae</taxon>
        <taxon>Clonorchis</taxon>
    </lineage>
</organism>
<dbReference type="AlphaFoldDB" id="A0A8T1MN92"/>
<feature type="transmembrane region" description="Helical" evidence="2">
    <location>
        <begin position="1022"/>
        <end position="1043"/>
    </location>
</feature>
<dbReference type="EMBL" id="NIRI02000042">
    <property type="protein sequence ID" value="KAG5450489.1"/>
    <property type="molecule type" value="Genomic_DNA"/>
</dbReference>
<reference evidence="3 4" key="2">
    <citation type="journal article" date="2021" name="Genomics">
        <title>High-quality reference genome for Clonorchis sinensis.</title>
        <authorList>
            <person name="Young N.D."/>
            <person name="Stroehlein A.J."/>
            <person name="Kinkar L."/>
            <person name="Wang T."/>
            <person name="Sohn W.M."/>
            <person name="Chang B.C.H."/>
            <person name="Kaur P."/>
            <person name="Weisz D."/>
            <person name="Dudchenko O."/>
            <person name="Aiden E.L."/>
            <person name="Korhonen P.K."/>
            <person name="Gasser R.B."/>
        </authorList>
    </citation>
    <scope>NUCLEOTIDE SEQUENCE [LARGE SCALE GENOMIC DNA]</scope>
    <source>
        <strain evidence="3">Cs-k2</strain>
    </source>
</reference>
<feature type="compositionally biased region" description="Basic residues" evidence="1">
    <location>
        <begin position="246"/>
        <end position="264"/>
    </location>
</feature>
<feature type="region of interest" description="Disordered" evidence="1">
    <location>
        <begin position="652"/>
        <end position="853"/>
    </location>
</feature>
<feature type="compositionally biased region" description="Basic and acidic residues" evidence="1">
    <location>
        <begin position="760"/>
        <end position="776"/>
    </location>
</feature>
<feature type="compositionally biased region" description="Basic and acidic residues" evidence="1">
    <location>
        <begin position="720"/>
        <end position="736"/>
    </location>
</feature>
<keyword evidence="2" id="KW-1133">Transmembrane helix</keyword>
<feature type="compositionally biased region" description="Polar residues" evidence="1">
    <location>
        <begin position="823"/>
        <end position="836"/>
    </location>
</feature>
<feature type="region of interest" description="Disordered" evidence="1">
    <location>
        <begin position="236"/>
        <end position="275"/>
    </location>
</feature>
<proteinExistence type="predicted"/>
<gene>
    <name evidence="3" type="ORF">CSKR_112687</name>
</gene>
<accession>A0A8T1MN92</accession>